<feature type="signal peptide" evidence="5">
    <location>
        <begin position="1"/>
        <end position="23"/>
    </location>
</feature>
<dbReference type="InterPro" id="IPR002591">
    <property type="entry name" value="Phosphodiest/P_Trfase"/>
</dbReference>
<dbReference type="InterPro" id="IPR026263">
    <property type="entry name" value="Alkaline_phosphatase_prok"/>
</dbReference>
<keyword evidence="4" id="KW-0862">Zinc</keyword>
<evidence type="ECO:0000313" key="6">
    <source>
        <dbReference type="EMBL" id="MEJ6011625.1"/>
    </source>
</evidence>
<dbReference type="Proteomes" id="UP001379235">
    <property type="component" value="Unassembled WGS sequence"/>
</dbReference>
<keyword evidence="7" id="KW-1185">Reference proteome</keyword>
<evidence type="ECO:0000256" key="2">
    <source>
        <dbReference type="ARBA" id="ARBA00022723"/>
    </source>
</evidence>
<keyword evidence="2 4" id="KW-0479">Metal-binding</keyword>
<keyword evidence="3 5" id="KW-0732">Signal</keyword>
<dbReference type="EMBL" id="JBBHJY010000010">
    <property type="protein sequence ID" value="MEJ6011625.1"/>
    <property type="molecule type" value="Genomic_DNA"/>
</dbReference>
<dbReference type="SUPFAM" id="SSF53649">
    <property type="entry name" value="Alkaline phosphatase-like"/>
    <property type="match status" value="1"/>
</dbReference>
<dbReference type="PANTHER" id="PTHR10151:SF120">
    <property type="entry name" value="BIS(5'-ADENOSYL)-TRIPHOSPHATASE"/>
    <property type="match status" value="1"/>
</dbReference>
<evidence type="ECO:0000313" key="7">
    <source>
        <dbReference type="Proteomes" id="UP001379235"/>
    </source>
</evidence>
<dbReference type="EC" id="3.1.3.1" evidence="4"/>
<evidence type="ECO:0000256" key="4">
    <source>
        <dbReference type="PIRNR" id="PIRNR031924"/>
    </source>
</evidence>
<evidence type="ECO:0000256" key="5">
    <source>
        <dbReference type="SAM" id="SignalP"/>
    </source>
</evidence>
<dbReference type="Gene3D" id="3.30.1360.150">
    <property type="match status" value="1"/>
</dbReference>
<protein>
    <recommendedName>
        <fullName evidence="4">Alkaline phosphatase</fullName>
        <ecNumber evidence="4">3.1.3.1</ecNumber>
    </recommendedName>
</protein>
<sequence>MRRRALTAFLTAASALIAAPVFAKEEAQAPANPPRLIIALSVDQLSADLFSQYRRHFTGGLKRLQDGAVFPSAYQGHAATETCPGHSTLLTGVRPARNGIIANNWFDLSLTRADKRVYCSEDVTDPESSANNPVVSPRFLKVPTLGEWMKRQWPGSRNVAVSGKDRAVMMMGGHQIDEGYWWKGAGFTSFRGTALSPAAVAENGAIAKMIARGGKAFAAPAWCAPRDRAVTVGKDAIGTGRFPAPAKDSVAFSRSPRLDAATFALASRLFDDMKLGRGNAPDVLSVSLSATDYVGHAVGNEGVEMCIQLDQLDRAMGAFFARLDKSKVDYAVMLTADHGGVDAVERLDQQALPRAVRVDPALSPSALGKAIAAQLGITGIEPLVYGDGPFGDMYLSRALTPAQRGLALDALVAKLRAHPQVAAAFAAGELSATPTPSGNPQDWTLRDRARASFDPGRSGDVVVLLDRAVAPIASPAKGYTATHGSPWDYDRRVPLMFWRKGMNGFEQPAPVETVDIAPTLAALLKLKVPDGSFDGRCLDLDGAEGNTCQ</sequence>
<dbReference type="PIRSF" id="PIRSF031924">
    <property type="entry name" value="Pi-irrepressible_AP"/>
    <property type="match status" value="1"/>
</dbReference>
<name>A0ABU8SCC6_9SPHN</name>
<keyword evidence="1" id="KW-0597">Phosphoprotein</keyword>
<comment type="caution">
    <text evidence="6">The sequence shown here is derived from an EMBL/GenBank/DDBJ whole genome shotgun (WGS) entry which is preliminary data.</text>
</comment>
<organism evidence="6 7">
    <name type="scientific">Novosphingobium aquae</name>
    <dbReference type="NCBI Taxonomy" id="3133435"/>
    <lineage>
        <taxon>Bacteria</taxon>
        <taxon>Pseudomonadati</taxon>
        <taxon>Pseudomonadota</taxon>
        <taxon>Alphaproteobacteria</taxon>
        <taxon>Sphingomonadales</taxon>
        <taxon>Sphingomonadaceae</taxon>
        <taxon>Novosphingobium</taxon>
    </lineage>
</organism>
<dbReference type="RefSeq" id="WP_339969053.1">
    <property type="nucleotide sequence ID" value="NZ_JBBHJY010000010.1"/>
</dbReference>
<comment type="cofactor">
    <cofactor evidence="4">
        <name>Zn(2+)</name>
        <dbReference type="ChEBI" id="CHEBI:29105"/>
    </cofactor>
    <text evidence="4">Binds 2 Zn(2+) ions.</text>
</comment>
<dbReference type="CDD" id="cd16016">
    <property type="entry name" value="AP-SPAP"/>
    <property type="match status" value="1"/>
</dbReference>
<evidence type="ECO:0000256" key="1">
    <source>
        <dbReference type="ARBA" id="ARBA00022553"/>
    </source>
</evidence>
<comment type="catalytic activity">
    <reaction evidence="4">
        <text>a phosphate monoester + H2O = an alcohol + phosphate</text>
        <dbReference type="Rhea" id="RHEA:15017"/>
        <dbReference type="ChEBI" id="CHEBI:15377"/>
        <dbReference type="ChEBI" id="CHEBI:30879"/>
        <dbReference type="ChEBI" id="CHEBI:43474"/>
        <dbReference type="ChEBI" id="CHEBI:67140"/>
        <dbReference type="EC" id="3.1.3.1"/>
    </reaction>
</comment>
<dbReference type="Pfam" id="PF01663">
    <property type="entry name" value="Phosphodiest"/>
    <property type="match status" value="1"/>
</dbReference>
<dbReference type="PANTHER" id="PTHR10151">
    <property type="entry name" value="ECTONUCLEOTIDE PYROPHOSPHATASE/PHOSPHODIESTERASE"/>
    <property type="match status" value="1"/>
</dbReference>
<gene>
    <name evidence="6" type="ORF">WG900_17055</name>
</gene>
<comment type="function">
    <text evidence="4">Alkaline phosphatase with broad substrate specificity.</text>
</comment>
<proteinExistence type="predicted"/>
<feature type="chain" id="PRO_5047417350" description="Alkaline phosphatase" evidence="5">
    <location>
        <begin position="24"/>
        <end position="549"/>
    </location>
</feature>
<dbReference type="InterPro" id="IPR017850">
    <property type="entry name" value="Alkaline_phosphatase_core_sf"/>
</dbReference>
<evidence type="ECO:0000256" key="3">
    <source>
        <dbReference type="ARBA" id="ARBA00022729"/>
    </source>
</evidence>
<dbReference type="Gene3D" id="3.40.720.10">
    <property type="entry name" value="Alkaline Phosphatase, subunit A"/>
    <property type="match status" value="2"/>
</dbReference>
<reference evidence="6 7" key="1">
    <citation type="submission" date="2024-03" db="EMBL/GenBank/DDBJ databases">
        <authorList>
            <person name="Jo J.-H."/>
        </authorList>
    </citation>
    <scope>NUCLEOTIDE SEQUENCE [LARGE SCALE GENOMIC DNA]</scope>
    <source>
        <strain evidence="6 7">AS3R-12</strain>
    </source>
</reference>
<accession>A0ABU8SCC6</accession>